<feature type="coiled-coil region" evidence="1">
    <location>
        <begin position="190"/>
        <end position="240"/>
    </location>
</feature>
<proteinExistence type="predicted"/>
<dbReference type="PANTHER" id="PTHR32305">
    <property type="match status" value="1"/>
</dbReference>
<gene>
    <name evidence="2" type="ORF">J2S03_003527</name>
</gene>
<reference evidence="2 3" key="1">
    <citation type="submission" date="2023-07" db="EMBL/GenBank/DDBJ databases">
        <title>Genomic Encyclopedia of Type Strains, Phase IV (KMG-IV): sequencing the most valuable type-strain genomes for metagenomic binning, comparative biology and taxonomic classification.</title>
        <authorList>
            <person name="Goeker M."/>
        </authorList>
    </citation>
    <scope>NUCLEOTIDE SEQUENCE [LARGE SCALE GENOMIC DNA]</scope>
    <source>
        <strain evidence="2 3">DSM 4006</strain>
    </source>
</reference>
<dbReference type="PANTHER" id="PTHR32305:SF15">
    <property type="entry name" value="PROTEIN RHSA-RELATED"/>
    <property type="match status" value="1"/>
</dbReference>
<comment type="caution">
    <text evidence="2">The sequence shown here is derived from an EMBL/GenBank/DDBJ whole genome shotgun (WGS) entry which is preliminary data.</text>
</comment>
<keyword evidence="3" id="KW-1185">Reference proteome</keyword>
<dbReference type="EMBL" id="JAUSTP010000080">
    <property type="protein sequence ID" value="MDQ0191652.1"/>
    <property type="molecule type" value="Genomic_DNA"/>
</dbReference>
<evidence type="ECO:0000313" key="3">
    <source>
        <dbReference type="Proteomes" id="UP001232973"/>
    </source>
</evidence>
<dbReference type="Gene3D" id="2.180.10.10">
    <property type="entry name" value="RHS repeat-associated core"/>
    <property type="match status" value="1"/>
</dbReference>
<dbReference type="Proteomes" id="UP001232973">
    <property type="component" value="Unassembled WGS sequence"/>
</dbReference>
<evidence type="ECO:0000256" key="1">
    <source>
        <dbReference type="SAM" id="Coils"/>
    </source>
</evidence>
<dbReference type="Pfam" id="PF05593">
    <property type="entry name" value="RHS_repeat"/>
    <property type="match status" value="1"/>
</dbReference>
<organism evidence="2 3">
    <name type="scientific">Alicyclobacillus cycloheptanicus</name>
    <dbReference type="NCBI Taxonomy" id="1457"/>
    <lineage>
        <taxon>Bacteria</taxon>
        <taxon>Bacillati</taxon>
        <taxon>Bacillota</taxon>
        <taxon>Bacilli</taxon>
        <taxon>Bacillales</taxon>
        <taxon>Alicyclobacillaceae</taxon>
        <taxon>Alicyclobacillus</taxon>
    </lineage>
</organism>
<dbReference type="InterPro" id="IPR050708">
    <property type="entry name" value="T6SS_VgrG/RHS"/>
</dbReference>
<evidence type="ECO:0000313" key="2">
    <source>
        <dbReference type="EMBL" id="MDQ0191652.1"/>
    </source>
</evidence>
<dbReference type="NCBIfam" id="TIGR03696">
    <property type="entry name" value="Rhs_assc_core"/>
    <property type="match status" value="1"/>
</dbReference>
<dbReference type="RefSeq" id="WP_307016824.1">
    <property type="nucleotide sequence ID" value="NZ_JAUSTP010000080.1"/>
</dbReference>
<dbReference type="InterPro" id="IPR022385">
    <property type="entry name" value="Rhs_assc_core"/>
</dbReference>
<protein>
    <submittedName>
        <fullName evidence="2">RHS repeat-associated protein</fullName>
    </submittedName>
</protein>
<name>A0ABT9XMW2_9BACL</name>
<feature type="non-terminal residue" evidence="2">
    <location>
        <position position="1"/>
    </location>
</feature>
<keyword evidence="1" id="KW-0175">Coiled coil</keyword>
<dbReference type="InterPro" id="IPR031325">
    <property type="entry name" value="RHS_repeat"/>
</dbReference>
<accession>A0ABT9XMW2</accession>
<sequence>GNLLQSYTYGPNGEPLTLTTWSGGTGTTYYYVENGHGDVVALTDASGNIVAQYTYDAWGNILSSSGTLANTNPYLYAGYRWDSAVGMYYLNARYYSPSLMRFISRDPLGSSTNDYPYADDNPVDKVDPSGEYGEGVAVLAEFGVFEAADTTMDWNPIGWGLAIGGAIYFGGTFIAHNIFSSPHHSYAQNKKTARKKIGSLEDHVREHEEKIKNNPSSQDIPHWQNEINAAKEQINKLKKRWNLK</sequence>